<name>A0A067QBX8_9AGAM</name>
<evidence type="ECO:0000256" key="9">
    <source>
        <dbReference type="SAM" id="Phobius"/>
    </source>
</evidence>
<dbReference type="PANTHER" id="PTHR28259">
    <property type="entry name" value="FLUORIDE EXPORT PROTEIN 1-RELATED"/>
    <property type="match status" value="1"/>
</dbReference>
<protein>
    <recommendedName>
        <fullName evidence="12">Fluoride ion transporter CrcB</fullName>
    </recommendedName>
</protein>
<evidence type="ECO:0000256" key="4">
    <source>
        <dbReference type="ARBA" id="ARBA00022692"/>
    </source>
</evidence>
<evidence type="ECO:0000256" key="1">
    <source>
        <dbReference type="ARBA" id="ARBA00002598"/>
    </source>
</evidence>
<evidence type="ECO:0000256" key="3">
    <source>
        <dbReference type="ARBA" id="ARBA00022475"/>
    </source>
</evidence>
<evidence type="ECO:0000256" key="2">
    <source>
        <dbReference type="ARBA" id="ARBA00004651"/>
    </source>
</evidence>
<keyword evidence="4 9" id="KW-0812">Transmembrane</keyword>
<keyword evidence="11" id="KW-1185">Reference proteome</keyword>
<evidence type="ECO:0000256" key="8">
    <source>
        <dbReference type="ARBA" id="ARBA00035585"/>
    </source>
</evidence>
<organism evidence="10 11">
    <name type="scientific">Jaapia argillacea MUCL 33604</name>
    <dbReference type="NCBI Taxonomy" id="933084"/>
    <lineage>
        <taxon>Eukaryota</taxon>
        <taxon>Fungi</taxon>
        <taxon>Dikarya</taxon>
        <taxon>Basidiomycota</taxon>
        <taxon>Agaricomycotina</taxon>
        <taxon>Agaricomycetes</taxon>
        <taxon>Agaricomycetidae</taxon>
        <taxon>Jaapiales</taxon>
        <taxon>Jaapiaceae</taxon>
        <taxon>Jaapia</taxon>
    </lineage>
</organism>
<evidence type="ECO:0000256" key="6">
    <source>
        <dbReference type="ARBA" id="ARBA00023136"/>
    </source>
</evidence>
<dbReference type="GO" id="GO:0005886">
    <property type="term" value="C:plasma membrane"/>
    <property type="evidence" value="ECO:0007669"/>
    <property type="project" value="UniProtKB-SubCell"/>
</dbReference>
<dbReference type="InterPro" id="IPR003691">
    <property type="entry name" value="FluC"/>
</dbReference>
<feature type="transmembrane region" description="Helical" evidence="9">
    <location>
        <begin position="196"/>
        <end position="217"/>
    </location>
</feature>
<comment type="function">
    <text evidence="1">Fluoride channel required for the rapid expulsion of cytoplasmic fluoride.</text>
</comment>
<evidence type="ECO:0008006" key="12">
    <source>
        <dbReference type="Google" id="ProtNLM"/>
    </source>
</evidence>
<evidence type="ECO:0000313" key="10">
    <source>
        <dbReference type="EMBL" id="KDQ64578.1"/>
    </source>
</evidence>
<gene>
    <name evidence="10" type="ORF">JAAARDRAFT_117173</name>
</gene>
<keyword evidence="3" id="KW-1003">Cell membrane</keyword>
<feature type="transmembrane region" description="Helical" evidence="9">
    <location>
        <begin position="104"/>
        <end position="128"/>
    </location>
</feature>
<proteinExistence type="inferred from homology"/>
<comment type="similarity">
    <text evidence="7">Belongs to the fluoride channel Fluc/FEX (TC 1.A.43) family.</text>
</comment>
<dbReference type="FunCoup" id="A0A067QBX8">
    <property type="interactions" value="40"/>
</dbReference>
<keyword evidence="5 9" id="KW-1133">Transmembrane helix</keyword>
<dbReference type="OrthoDB" id="409792at2759"/>
<dbReference type="Pfam" id="PF02537">
    <property type="entry name" value="CRCB"/>
    <property type="match status" value="2"/>
</dbReference>
<dbReference type="AlphaFoldDB" id="A0A067QBX8"/>
<reference evidence="11" key="1">
    <citation type="journal article" date="2014" name="Proc. Natl. Acad. Sci. U.S.A.">
        <title>Extensive sampling of basidiomycete genomes demonstrates inadequacy of the white-rot/brown-rot paradigm for wood decay fungi.</title>
        <authorList>
            <person name="Riley R."/>
            <person name="Salamov A.A."/>
            <person name="Brown D.W."/>
            <person name="Nagy L.G."/>
            <person name="Floudas D."/>
            <person name="Held B.W."/>
            <person name="Levasseur A."/>
            <person name="Lombard V."/>
            <person name="Morin E."/>
            <person name="Otillar R."/>
            <person name="Lindquist E.A."/>
            <person name="Sun H."/>
            <person name="LaButti K.M."/>
            <person name="Schmutz J."/>
            <person name="Jabbour D."/>
            <person name="Luo H."/>
            <person name="Baker S.E."/>
            <person name="Pisabarro A.G."/>
            <person name="Walton J.D."/>
            <person name="Blanchette R.A."/>
            <person name="Henrissat B."/>
            <person name="Martin F."/>
            <person name="Cullen D."/>
            <person name="Hibbett D.S."/>
            <person name="Grigoriev I.V."/>
        </authorList>
    </citation>
    <scope>NUCLEOTIDE SEQUENCE [LARGE SCALE GENOMIC DNA]</scope>
    <source>
        <strain evidence="11">MUCL 33604</strain>
    </source>
</reference>
<dbReference type="Proteomes" id="UP000027265">
    <property type="component" value="Unassembled WGS sequence"/>
</dbReference>
<sequence>MPASVFGVLTRLGLQALATYQGQSIFPLAYAQAFGCFVMGFTLQFKEPIGQFYGPLYTAITTGFCGSVTTFSGWELDVFSSWVNATQAHRGGLRDVVDGLTKTIFTLIISLSSMSFGAHVGSLLRPYAPKRRLPRRPIRYTFSAVAVLIYAATLPAYFRLSADYRHQATAALLFSFPGTLTRYLLSYHLNPRLKRFPLGTYTANSLGTAFLGAFHVLQSVTTPLSLGSCAILQGLADGYCGCLTTVSTFAAEVDASRDASGYFYVALSWGTGQLLLLLILGSSYWAGHISEQVTCRYA</sequence>
<dbReference type="InParanoid" id="A0A067QBX8"/>
<feature type="transmembrane region" description="Helical" evidence="9">
    <location>
        <begin position="28"/>
        <end position="45"/>
    </location>
</feature>
<evidence type="ECO:0000256" key="5">
    <source>
        <dbReference type="ARBA" id="ARBA00022989"/>
    </source>
</evidence>
<comment type="catalytic activity">
    <reaction evidence="8">
        <text>fluoride(in) = fluoride(out)</text>
        <dbReference type="Rhea" id="RHEA:76159"/>
        <dbReference type="ChEBI" id="CHEBI:17051"/>
    </reaction>
    <physiologicalReaction direction="left-to-right" evidence="8">
        <dbReference type="Rhea" id="RHEA:76160"/>
    </physiologicalReaction>
</comment>
<evidence type="ECO:0000256" key="7">
    <source>
        <dbReference type="ARBA" id="ARBA00035120"/>
    </source>
</evidence>
<feature type="transmembrane region" description="Helical" evidence="9">
    <location>
        <begin position="52"/>
        <end position="74"/>
    </location>
</feature>
<feature type="transmembrane region" description="Helical" evidence="9">
    <location>
        <begin position="164"/>
        <end position="184"/>
    </location>
</feature>
<keyword evidence="6 9" id="KW-0472">Membrane</keyword>
<accession>A0A067QBX8</accession>
<feature type="transmembrane region" description="Helical" evidence="9">
    <location>
        <begin position="262"/>
        <end position="286"/>
    </location>
</feature>
<evidence type="ECO:0000313" key="11">
    <source>
        <dbReference type="Proteomes" id="UP000027265"/>
    </source>
</evidence>
<dbReference type="HOGENOM" id="CLU_030507_1_0_1"/>
<comment type="subcellular location">
    <subcellularLocation>
        <location evidence="2">Cell membrane</location>
        <topology evidence="2">Multi-pass membrane protein</topology>
    </subcellularLocation>
</comment>
<dbReference type="PANTHER" id="PTHR28259:SF1">
    <property type="entry name" value="FLUORIDE EXPORT PROTEIN 1-RELATED"/>
    <property type="match status" value="1"/>
</dbReference>
<dbReference type="EMBL" id="KL197709">
    <property type="protein sequence ID" value="KDQ64578.1"/>
    <property type="molecule type" value="Genomic_DNA"/>
</dbReference>
<feature type="transmembrane region" description="Helical" evidence="9">
    <location>
        <begin position="140"/>
        <end position="158"/>
    </location>
</feature>
<dbReference type="GO" id="GO:1903425">
    <property type="term" value="F:fluoride transmembrane transporter activity"/>
    <property type="evidence" value="ECO:0007669"/>
    <property type="project" value="TreeGrafter"/>
</dbReference>
<dbReference type="STRING" id="933084.A0A067QBX8"/>